<dbReference type="AlphaFoldDB" id="A0A6J6K0T1"/>
<dbReference type="InterPro" id="IPR000182">
    <property type="entry name" value="GNAT_dom"/>
</dbReference>
<dbReference type="Gene3D" id="3.40.630.30">
    <property type="match status" value="1"/>
</dbReference>
<dbReference type="EMBL" id="CAEZVQ010000185">
    <property type="protein sequence ID" value="CAB4642866.1"/>
    <property type="molecule type" value="Genomic_DNA"/>
</dbReference>
<evidence type="ECO:0000259" key="1">
    <source>
        <dbReference type="PROSITE" id="PS51186"/>
    </source>
</evidence>
<dbReference type="PANTHER" id="PTHR43792">
    <property type="entry name" value="GNAT FAMILY, PUTATIVE (AFU_ORTHOLOGUE AFUA_3G00765)-RELATED-RELATED"/>
    <property type="match status" value="1"/>
</dbReference>
<dbReference type="GO" id="GO:0016747">
    <property type="term" value="F:acyltransferase activity, transferring groups other than amino-acyl groups"/>
    <property type="evidence" value="ECO:0007669"/>
    <property type="project" value="InterPro"/>
</dbReference>
<name>A0A6J6K0T1_9ZZZZ</name>
<dbReference type="PANTHER" id="PTHR43792:SF1">
    <property type="entry name" value="N-ACETYLTRANSFERASE DOMAIN-CONTAINING PROTEIN"/>
    <property type="match status" value="1"/>
</dbReference>
<evidence type="ECO:0000313" key="2">
    <source>
        <dbReference type="EMBL" id="CAB4642866.1"/>
    </source>
</evidence>
<dbReference type="SUPFAM" id="SSF55729">
    <property type="entry name" value="Acyl-CoA N-acyltransferases (Nat)"/>
    <property type="match status" value="1"/>
</dbReference>
<gene>
    <name evidence="2" type="ORF">UFOPK2086_01138</name>
</gene>
<sequence length="178" mass="20507">MTDRLTTERLILRRWTDADRAPFAEMNANPEVMRYFPNVMTEQETDSMVDRIEQGFENNGFGLWAVEIDGRFAGLTGLNRTTFETPMGPHVEIGWRFARWAWGQGYATEAAQCVLDAAFTDLGLSEVYSFTTETNLPSERVMQRIGMKRRTDLDFDHPNTPEWWGAKHIVYQAQSSEN</sequence>
<proteinExistence type="predicted"/>
<dbReference type="Pfam" id="PF13302">
    <property type="entry name" value="Acetyltransf_3"/>
    <property type="match status" value="1"/>
</dbReference>
<accession>A0A6J6K0T1</accession>
<feature type="domain" description="N-acetyltransferase" evidence="1">
    <location>
        <begin position="10"/>
        <end position="170"/>
    </location>
</feature>
<dbReference type="InterPro" id="IPR016181">
    <property type="entry name" value="Acyl_CoA_acyltransferase"/>
</dbReference>
<organism evidence="2">
    <name type="scientific">freshwater metagenome</name>
    <dbReference type="NCBI Taxonomy" id="449393"/>
    <lineage>
        <taxon>unclassified sequences</taxon>
        <taxon>metagenomes</taxon>
        <taxon>ecological metagenomes</taxon>
    </lineage>
</organism>
<protein>
    <submittedName>
        <fullName evidence="2">Unannotated protein</fullName>
    </submittedName>
</protein>
<dbReference type="InterPro" id="IPR051531">
    <property type="entry name" value="N-acetyltransferase"/>
</dbReference>
<dbReference type="PROSITE" id="PS51186">
    <property type="entry name" value="GNAT"/>
    <property type="match status" value="1"/>
</dbReference>
<reference evidence="2" key="1">
    <citation type="submission" date="2020-05" db="EMBL/GenBank/DDBJ databases">
        <authorList>
            <person name="Chiriac C."/>
            <person name="Salcher M."/>
            <person name="Ghai R."/>
            <person name="Kavagutti S V."/>
        </authorList>
    </citation>
    <scope>NUCLEOTIDE SEQUENCE</scope>
</reference>